<organism evidence="7 8">
    <name type="scientific">Agrobacterium vitis</name>
    <name type="common">Rhizobium vitis</name>
    <dbReference type="NCBI Taxonomy" id="373"/>
    <lineage>
        <taxon>Bacteria</taxon>
        <taxon>Pseudomonadati</taxon>
        <taxon>Pseudomonadota</taxon>
        <taxon>Alphaproteobacteria</taxon>
        <taxon>Hyphomicrobiales</taxon>
        <taxon>Rhizobiaceae</taxon>
        <taxon>Rhizobium/Agrobacterium group</taxon>
        <taxon>Agrobacterium</taxon>
    </lineage>
</organism>
<dbReference type="GO" id="GO:0015171">
    <property type="term" value="F:amino acid transmembrane transporter activity"/>
    <property type="evidence" value="ECO:0007669"/>
    <property type="project" value="TreeGrafter"/>
</dbReference>
<name>A0A7K1RNY4_AGRVI</name>
<dbReference type="EMBL" id="WPHU01000035">
    <property type="protein sequence ID" value="MVA59629.1"/>
    <property type="molecule type" value="Genomic_DNA"/>
</dbReference>
<keyword evidence="2" id="KW-1003">Cell membrane</keyword>
<dbReference type="InterPro" id="IPR001123">
    <property type="entry name" value="LeuE-type"/>
</dbReference>
<dbReference type="PANTHER" id="PTHR30086:SF20">
    <property type="entry name" value="ARGININE EXPORTER PROTEIN ARGO-RELATED"/>
    <property type="match status" value="1"/>
</dbReference>
<dbReference type="PANTHER" id="PTHR30086">
    <property type="entry name" value="ARGININE EXPORTER PROTEIN ARGO"/>
    <property type="match status" value="1"/>
</dbReference>
<evidence type="ECO:0000256" key="6">
    <source>
        <dbReference type="SAM" id="Phobius"/>
    </source>
</evidence>
<evidence type="ECO:0000256" key="2">
    <source>
        <dbReference type="ARBA" id="ARBA00022475"/>
    </source>
</evidence>
<dbReference type="AlphaFoldDB" id="A0A7K1RNY4"/>
<accession>A0A7K1RNY4</accession>
<feature type="transmembrane region" description="Helical" evidence="6">
    <location>
        <begin position="20"/>
        <end position="37"/>
    </location>
</feature>
<keyword evidence="5 6" id="KW-0472">Membrane</keyword>
<evidence type="ECO:0000256" key="4">
    <source>
        <dbReference type="ARBA" id="ARBA00022989"/>
    </source>
</evidence>
<dbReference type="Pfam" id="PF01810">
    <property type="entry name" value="LysE"/>
    <property type="match status" value="1"/>
</dbReference>
<keyword evidence="3 6" id="KW-0812">Transmembrane</keyword>
<sequence length="221" mass="23750">MMWISQYDLSRNGKESEMDLSWLAGVAAFAFAMAATPGPNNTIVTASGATYGFARTVPVMLGIASGVAAIMLVVAAFGTSMIADRRVSTALKWIGVVYLVWLAWRIGSAEPVLDDPQKERHGAGVPLTFMQGAFFQFINPKLWIMVSGAVVTYGTMGEMGHFQLAALFAVIFGGMTFISVVAWAALGVSIRRFLASRRAVMTFNVVMASLLLTSLIPILVE</sequence>
<feature type="transmembrane region" description="Helical" evidence="6">
    <location>
        <begin position="90"/>
        <end position="107"/>
    </location>
</feature>
<dbReference type="Proteomes" id="UP000440716">
    <property type="component" value="Unassembled WGS sequence"/>
</dbReference>
<comment type="subcellular location">
    <subcellularLocation>
        <location evidence="1">Cell membrane</location>
        <topology evidence="1">Multi-pass membrane protein</topology>
    </subcellularLocation>
</comment>
<comment type="caution">
    <text evidence="7">The sequence shown here is derived from an EMBL/GenBank/DDBJ whole genome shotgun (WGS) entry which is preliminary data.</text>
</comment>
<proteinExistence type="predicted"/>
<evidence type="ECO:0000313" key="7">
    <source>
        <dbReference type="EMBL" id="MVA59629.1"/>
    </source>
</evidence>
<feature type="transmembrane region" description="Helical" evidence="6">
    <location>
        <begin position="57"/>
        <end position="78"/>
    </location>
</feature>
<evidence type="ECO:0000313" key="8">
    <source>
        <dbReference type="Proteomes" id="UP000440716"/>
    </source>
</evidence>
<evidence type="ECO:0000256" key="3">
    <source>
        <dbReference type="ARBA" id="ARBA00022692"/>
    </source>
</evidence>
<evidence type="ECO:0000256" key="5">
    <source>
        <dbReference type="ARBA" id="ARBA00023136"/>
    </source>
</evidence>
<keyword evidence="4 6" id="KW-1133">Transmembrane helix</keyword>
<evidence type="ECO:0000256" key="1">
    <source>
        <dbReference type="ARBA" id="ARBA00004651"/>
    </source>
</evidence>
<protein>
    <submittedName>
        <fullName evidence="7">LysE family translocator</fullName>
    </submittedName>
</protein>
<gene>
    <name evidence="7" type="ORF">GOZ88_26515</name>
</gene>
<dbReference type="GO" id="GO:0005886">
    <property type="term" value="C:plasma membrane"/>
    <property type="evidence" value="ECO:0007669"/>
    <property type="project" value="UniProtKB-SubCell"/>
</dbReference>
<reference evidence="7 8" key="1">
    <citation type="submission" date="2019-12" db="EMBL/GenBank/DDBJ databases">
        <title>Whole-genome sequencing of Allorhizobium vitis.</title>
        <authorList>
            <person name="Gan H.M."/>
            <person name="Szegedi E."/>
            <person name="Burr T."/>
            <person name="Savka M.A."/>
        </authorList>
    </citation>
    <scope>NUCLEOTIDE SEQUENCE [LARGE SCALE GENOMIC DNA]</scope>
    <source>
        <strain evidence="7 8">CG415</strain>
    </source>
</reference>
<dbReference type="GO" id="GO:0033228">
    <property type="term" value="P:cysteine export across plasma membrane"/>
    <property type="evidence" value="ECO:0007669"/>
    <property type="project" value="TreeGrafter"/>
</dbReference>
<feature type="transmembrane region" description="Helical" evidence="6">
    <location>
        <begin position="164"/>
        <end position="188"/>
    </location>
</feature>
<feature type="transmembrane region" description="Helical" evidence="6">
    <location>
        <begin position="200"/>
        <end position="220"/>
    </location>
</feature>